<dbReference type="Pfam" id="PF20237">
    <property type="entry name" value="DUF6594"/>
    <property type="match status" value="1"/>
</dbReference>
<evidence type="ECO:0000256" key="1">
    <source>
        <dbReference type="SAM" id="MobiDB-lite"/>
    </source>
</evidence>
<organism evidence="4 5">
    <name type="scientific">Apodospora peruviana</name>
    <dbReference type="NCBI Taxonomy" id="516989"/>
    <lineage>
        <taxon>Eukaryota</taxon>
        <taxon>Fungi</taxon>
        <taxon>Dikarya</taxon>
        <taxon>Ascomycota</taxon>
        <taxon>Pezizomycotina</taxon>
        <taxon>Sordariomycetes</taxon>
        <taxon>Sordariomycetidae</taxon>
        <taxon>Sordariales</taxon>
        <taxon>Lasiosphaeriaceae</taxon>
        <taxon>Apodospora</taxon>
    </lineage>
</organism>
<evidence type="ECO:0000313" key="4">
    <source>
        <dbReference type="EMBL" id="KAK3326543.1"/>
    </source>
</evidence>
<evidence type="ECO:0000313" key="5">
    <source>
        <dbReference type="Proteomes" id="UP001283341"/>
    </source>
</evidence>
<dbReference type="EMBL" id="JAUEDM010000002">
    <property type="protein sequence ID" value="KAK3326543.1"/>
    <property type="molecule type" value="Genomic_DNA"/>
</dbReference>
<keyword evidence="2" id="KW-1133">Transmembrane helix</keyword>
<comment type="caution">
    <text evidence="4">The sequence shown here is derived from an EMBL/GenBank/DDBJ whole genome shotgun (WGS) entry which is preliminary data.</text>
</comment>
<sequence length="299" mass="33996">MSNPHLASTLEQGGGPSVLAEDVEDRPDNSNDWERTLSNTGQVGIAGLSWLMSNDPQYNFYPCFEDVATEVLLHSTWNIKRNVGILRRIQGQRRQTLHSRSLGASKREKKVIRKLRKELSAYYAFRIKLSTVVQQSEPQLGSVQDLKYWTEKNCPAWHRLLNETDAGDLRSVWPRQGQIDNLILKVRRTKLGNALMRPFVSKRQQVGEVEMQIFKPEIMSRFSSAASLWLLGILFYVPVALLSYQVLDRGVSIGVALIFCFVFNLLAQWLAADRVEIFYILVLGYIAIIGGNIIDVNEN</sequence>
<keyword evidence="2" id="KW-0812">Transmembrane</keyword>
<dbReference type="Proteomes" id="UP001283341">
    <property type="component" value="Unassembled WGS sequence"/>
</dbReference>
<feature type="transmembrane region" description="Helical" evidence="2">
    <location>
        <begin position="251"/>
        <end position="271"/>
    </location>
</feature>
<feature type="compositionally biased region" description="Polar residues" evidence="1">
    <location>
        <begin position="1"/>
        <end position="11"/>
    </location>
</feature>
<feature type="domain" description="DUF6594" evidence="3">
    <location>
        <begin position="47"/>
        <end position="280"/>
    </location>
</feature>
<name>A0AAE0IKF2_9PEZI</name>
<keyword evidence="2" id="KW-0472">Membrane</keyword>
<reference evidence="4" key="1">
    <citation type="journal article" date="2023" name="Mol. Phylogenet. Evol.">
        <title>Genome-scale phylogeny and comparative genomics of the fungal order Sordariales.</title>
        <authorList>
            <person name="Hensen N."/>
            <person name="Bonometti L."/>
            <person name="Westerberg I."/>
            <person name="Brannstrom I.O."/>
            <person name="Guillou S."/>
            <person name="Cros-Aarteil S."/>
            <person name="Calhoun S."/>
            <person name="Haridas S."/>
            <person name="Kuo A."/>
            <person name="Mondo S."/>
            <person name="Pangilinan J."/>
            <person name="Riley R."/>
            <person name="LaButti K."/>
            <person name="Andreopoulos B."/>
            <person name="Lipzen A."/>
            <person name="Chen C."/>
            <person name="Yan M."/>
            <person name="Daum C."/>
            <person name="Ng V."/>
            <person name="Clum A."/>
            <person name="Steindorff A."/>
            <person name="Ohm R.A."/>
            <person name="Martin F."/>
            <person name="Silar P."/>
            <person name="Natvig D.O."/>
            <person name="Lalanne C."/>
            <person name="Gautier V."/>
            <person name="Ament-Velasquez S.L."/>
            <person name="Kruys A."/>
            <person name="Hutchinson M.I."/>
            <person name="Powell A.J."/>
            <person name="Barry K."/>
            <person name="Miller A.N."/>
            <person name="Grigoriev I.V."/>
            <person name="Debuchy R."/>
            <person name="Gladieux P."/>
            <person name="Hiltunen Thoren M."/>
            <person name="Johannesson H."/>
        </authorList>
    </citation>
    <scope>NUCLEOTIDE SEQUENCE</scope>
    <source>
        <strain evidence="4">CBS 118394</strain>
    </source>
</reference>
<proteinExistence type="predicted"/>
<reference evidence="4" key="2">
    <citation type="submission" date="2023-06" db="EMBL/GenBank/DDBJ databases">
        <authorList>
            <consortium name="Lawrence Berkeley National Laboratory"/>
            <person name="Haridas S."/>
            <person name="Hensen N."/>
            <person name="Bonometti L."/>
            <person name="Westerberg I."/>
            <person name="Brannstrom I.O."/>
            <person name="Guillou S."/>
            <person name="Cros-Aarteil S."/>
            <person name="Calhoun S."/>
            <person name="Kuo A."/>
            <person name="Mondo S."/>
            <person name="Pangilinan J."/>
            <person name="Riley R."/>
            <person name="Labutti K."/>
            <person name="Andreopoulos B."/>
            <person name="Lipzen A."/>
            <person name="Chen C."/>
            <person name="Yanf M."/>
            <person name="Daum C."/>
            <person name="Ng V."/>
            <person name="Clum A."/>
            <person name="Steindorff A."/>
            <person name="Ohm R."/>
            <person name="Martin F."/>
            <person name="Silar P."/>
            <person name="Natvig D."/>
            <person name="Lalanne C."/>
            <person name="Gautier V."/>
            <person name="Ament-Velasquez S.L."/>
            <person name="Kruys A."/>
            <person name="Hutchinson M.I."/>
            <person name="Powell A.J."/>
            <person name="Barry K."/>
            <person name="Miller A.N."/>
            <person name="Grigoriev I.V."/>
            <person name="Debuchy R."/>
            <person name="Gladieux P."/>
            <person name="Thoren M.H."/>
            <person name="Johannesson H."/>
        </authorList>
    </citation>
    <scope>NUCLEOTIDE SEQUENCE</scope>
    <source>
        <strain evidence="4">CBS 118394</strain>
    </source>
</reference>
<keyword evidence="5" id="KW-1185">Reference proteome</keyword>
<accession>A0AAE0IKF2</accession>
<evidence type="ECO:0000259" key="3">
    <source>
        <dbReference type="Pfam" id="PF20237"/>
    </source>
</evidence>
<protein>
    <recommendedName>
        <fullName evidence="3">DUF6594 domain-containing protein</fullName>
    </recommendedName>
</protein>
<gene>
    <name evidence="4" type="ORF">B0H66DRAFT_600658</name>
</gene>
<feature type="region of interest" description="Disordered" evidence="1">
    <location>
        <begin position="1"/>
        <end position="36"/>
    </location>
</feature>
<dbReference type="InterPro" id="IPR046529">
    <property type="entry name" value="DUF6594"/>
</dbReference>
<feature type="transmembrane region" description="Helical" evidence="2">
    <location>
        <begin position="277"/>
        <end position="294"/>
    </location>
</feature>
<evidence type="ECO:0000256" key="2">
    <source>
        <dbReference type="SAM" id="Phobius"/>
    </source>
</evidence>
<feature type="transmembrane region" description="Helical" evidence="2">
    <location>
        <begin position="226"/>
        <end position="244"/>
    </location>
</feature>
<dbReference type="AlphaFoldDB" id="A0AAE0IKF2"/>
<feature type="compositionally biased region" description="Basic and acidic residues" evidence="1">
    <location>
        <begin position="26"/>
        <end position="35"/>
    </location>
</feature>